<proteinExistence type="predicted"/>
<protein>
    <submittedName>
        <fullName evidence="1">Uncharacterized protein</fullName>
    </submittedName>
</protein>
<sequence>MDNASNNNTFMENLEYELNARNIPFHQDGNQIHCFPHVINITCQTIITELKWNNMCSIEPPPMSIPPTNDELTCWNAYLEALKQDLIGKCWNIVASCCSSGQHQQALLLKIEEGNKTGYWKVLELYIAIHDFLLDLGQSDVLDSLALSELQKSILQDIHQVLQVAHLTQELLSAEWTPTLSMALPVFETLILKWKMLAATIPELKHFIDLGILKLEEYVSQTRKTWLYALAMILNPGQKFSWFNENDPTGEDEKNA</sequence>
<accession>A0A9P5NFF7</accession>
<reference evidence="1" key="1">
    <citation type="submission" date="2020-11" db="EMBL/GenBank/DDBJ databases">
        <authorList>
            <consortium name="DOE Joint Genome Institute"/>
            <person name="Ahrendt S."/>
            <person name="Riley R."/>
            <person name="Andreopoulos W."/>
            <person name="LaButti K."/>
            <person name="Pangilinan J."/>
            <person name="Ruiz-duenas F.J."/>
            <person name="Barrasa J.M."/>
            <person name="Sanchez-Garcia M."/>
            <person name="Camarero S."/>
            <person name="Miyauchi S."/>
            <person name="Serrano A."/>
            <person name="Linde D."/>
            <person name="Babiker R."/>
            <person name="Drula E."/>
            <person name="Ayuso-Fernandez I."/>
            <person name="Pacheco R."/>
            <person name="Padilla G."/>
            <person name="Ferreira P."/>
            <person name="Barriuso J."/>
            <person name="Kellner H."/>
            <person name="Castanera R."/>
            <person name="Alfaro M."/>
            <person name="Ramirez L."/>
            <person name="Pisabarro A.G."/>
            <person name="Kuo A."/>
            <person name="Tritt A."/>
            <person name="Lipzen A."/>
            <person name="He G."/>
            <person name="Yan M."/>
            <person name="Ng V."/>
            <person name="Cullen D."/>
            <person name="Martin F."/>
            <person name="Rosso M.-N."/>
            <person name="Henrissat B."/>
            <person name="Hibbett D."/>
            <person name="Martinez A.T."/>
            <person name="Grigoriev I.V."/>
        </authorList>
    </citation>
    <scope>NUCLEOTIDE SEQUENCE</scope>
    <source>
        <strain evidence="1">AH 44721</strain>
    </source>
</reference>
<dbReference type="InterPro" id="IPR012337">
    <property type="entry name" value="RNaseH-like_sf"/>
</dbReference>
<dbReference type="EMBL" id="JADNYJ010000089">
    <property type="protein sequence ID" value="KAF8887628.1"/>
    <property type="molecule type" value="Genomic_DNA"/>
</dbReference>
<comment type="caution">
    <text evidence="1">The sequence shown here is derived from an EMBL/GenBank/DDBJ whole genome shotgun (WGS) entry which is preliminary data.</text>
</comment>
<dbReference type="OrthoDB" id="2790258at2759"/>
<evidence type="ECO:0000313" key="1">
    <source>
        <dbReference type="EMBL" id="KAF8887628.1"/>
    </source>
</evidence>
<keyword evidence="2" id="KW-1185">Reference proteome</keyword>
<dbReference type="SUPFAM" id="SSF53098">
    <property type="entry name" value="Ribonuclease H-like"/>
    <property type="match status" value="1"/>
</dbReference>
<organism evidence="1 2">
    <name type="scientific">Gymnopilus junonius</name>
    <name type="common">Spectacular rustgill mushroom</name>
    <name type="synonym">Gymnopilus spectabilis subsp. junonius</name>
    <dbReference type="NCBI Taxonomy" id="109634"/>
    <lineage>
        <taxon>Eukaryota</taxon>
        <taxon>Fungi</taxon>
        <taxon>Dikarya</taxon>
        <taxon>Basidiomycota</taxon>
        <taxon>Agaricomycotina</taxon>
        <taxon>Agaricomycetes</taxon>
        <taxon>Agaricomycetidae</taxon>
        <taxon>Agaricales</taxon>
        <taxon>Agaricineae</taxon>
        <taxon>Hymenogastraceae</taxon>
        <taxon>Gymnopilus</taxon>
    </lineage>
</organism>
<evidence type="ECO:0000313" key="2">
    <source>
        <dbReference type="Proteomes" id="UP000724874"/>
    </source>
</evidence>
<dbReference type="Proteomes" id="UP000724874">
    <property type="component" value="Unassembled WGS sequence"/>
</dbReference>
<name>A0A9P5NFF7_GYMJU</name>
<dbReference type="AlphaFoldDB" id="A0A9P5NFF7"/>
<gene>
    <name evidence="1" type="ORF">CPB84DRAFT_1849804</name>
</gene>